<dbReference type="EMBL" id="BNDV01000014">
    <property type="protein sequence ID" value="GHI16217.1"/>
    <property type="molecule type" value="Genomic_DNA"/>
</dbReference>
<keyword evidence="3" id="KW-1185">Reference proteome</keyword>
<name>A0ABQ3NU00_STRVG</name>
<evidence type="ECO:0000313" key="2">
    <source>
        <dbReference type="EMBL" id="GHI16217.1"/>
    </source>
</evidence>
<reference evidence="3" key="1">
    <citation type="submission" date="2020-09" db="EMBL/GenBank/DDBJ databases">
        <title>Whole genome shotgun sequence of Streptomyces cinnamonensis NBRC 15873.</title>
        <authorList>
            <person name="Komaki H."/>
            <person name="Tamura T."/>
        </authorList>
    </citation>
    <scope>NUCLEOTIDE SEQUENCE [LARGE SCALE GENOMIC DNA]</scope>
    <source>
        <strain evidence="3">NBRC 15873</strain>
    </source>
</reference>
<comment type="caution">
    <text evidence="2">The sequence shown here is derived from an EMBL/GenBank/DDBJ whole genome shotgun (WGS) entry which is preliminary data.</text>
</comment>
<evidence type="ECO:0008006" key="4">
    <source>
        <dbReference type="Google" id="ProtNLM"/>
    </source>
</evidence>
<evidence type="ECO:0000256" key="1">
    <source>
        <dbReference type="SAM" id="MobiDB-lite"/>
    </source>
</evidence>
<organism evidence="2 3">
    <name type="scientific">Streptomyces virginiae</name>
    <name type="common">Streptomyces cinnamonensis</name>
    <dbReference type="NCBI Taxonomy" id="1961"/>
    <lineage>
        <taxon>Bacteria</taxon>
        <taxon>Bacillati</taxon>
        <taxon>Actinomycetota</taxon>
        <taxon>Actinomycetes</taxon>
        <taxon>Kitasatosporales</taxon>
        <taxon>Streptomycetaceae</taxon>
        <taxon>Streptomyces</taxon>
    </lineage>
</organism>
<dbReference type="Proteomes" id="UP000660554">
    <property type="component" value="Unassembled WGS sequence"/>
</dbReference>
<sequence length="101" mass="9784">MPVRRPFPRTAPTWRTPPPPAALRCGSGGAASLCGCGARGAASAGDEAAGCGSACGGCSGHAHAEATPVPAQPAQAEPGALRSDLVAVRRRGAGTDIAPNA</sequence>
<gene>
    <name evidence="2" type="ORF">Scinn_56800</name>
</gene>
<protein>
    <recommendedName>
        <fullName evidence="4">Biotin synthase BioB</fullName>
    </recommendedName>
</protein>
<feature type="region of interest" description="Disordered" evidence="1">
    <location>
        <begin position="1"/>
        <end position="20"/>
    </location>
</feature>
<evidence type="ECO:0000313" key="3">
    <source>
        <dbReference type="Proteomes" id="UP000660554"/>
    </source>
</evidence>
<proteinExistence type="predicted"/>
<accession>A0ABQ3NU00</accession>